<comment type="caution">
    <text evidence="1">The sequence shown here is derived from an EMBL/GenBank/DDBJ whole genome shotgun (WGS) entry which is preliminary data.</text>
</comment>
<name>A0A9X0BLW6_9EURO</name>
<evidence type="ECO:0000313" key="1">
    <source>
        <dbReference type="EMBL" id="KAJ5472191.1"/>
    </source>
</evidence>
<accession>A0A9X0BLW6</accession>
<reference evidence="1" key="1">
    <citation type="submission" date="2022-12" db="EMBL/GenBank/DDBJ databases">
        <authorList>
            <person name="Petersen C."/>
        </authorList>
    </citation>
    <scope>NUCLEOTIDE SEQUENCE</scope>
    <source>
        <strain evidence="1">IBT 17660</strain>
    </source>
</reference>
<dbReference type="AlphaFoldDB" id="A0A9X0BLW6"/>
<gene>
    <name evidence="1" type="ORF">N7530_006192</name>
</gene>
<dbReference type="Proteomes" id="UP001147760">
    <property type="component" value="Unassembled WGS sequence"/>
</dbReference>
<reference evidence="1" key="2">
    <citation type="journal article" date="2023" name="IMA Fungus">
        <title>Comparative genomic study of the Penicillium genus elucidates a diverse pangenome and 15 lateral gene transfer events.</title>
        <authorList>
            <person name="Petersen C."/>
            <person name="Sorensen T."/>
            <person name="Nielsen M.R."/>
            <person name="Sondergaard T.E."/>
            <person name="Sorensen J.L."/>
            <person name="Fitzpatrick D.A."/>
            <person name="Frisvad J.C."/>
            <person name="Nielsen K.L."/>
        </authorList>
    </citation>
    <scope>NUCLEOTIDE SEQUENCE</scope>
    <source>
        <strain evidence="1">IBT 17660</strain>
    </source>
</reference>
<organism evidence="1 2">
    <name type="scientific">Penicillium desertorum</name>
    <dbReference type="NCBI Taxonomy" id="1303715"/>
    <lineage>
        <taxon>Eukaryota</taxon>
        <taxon>Fungi</taxon>
        <taxon>Dikarya</taxon>
        <taxon>Ascomycota</taxon>
        <taxon>Pezizomycotina</taxon>
        <taxon>Eurotiomycetes</taxon>
        <taxon>Eurotiomycetidae</taxon>
        <taxon>Eurotiales</taxon>
        <taxon>Aspergillaceae</taxon>
        <taxon>Penicillium</taxon>
    </lineage>
</organism>
<keyword evidence="2" id="KW-1185">Reference proteome</keyword>
<proteinExistence type="predicted"/>
<protein>
    <submittedName>
        <fullName evidence="1">Uncharacterized protein</fullName>
    </submittedName>
</protein>
<dbReference type="EMBL" id="JAPWDO010000004">
    <property type="protein sequence ID" value="KAJ5472191.1"/>
    <property type="molecule type" value="Genomic_DNA"/>
</dbReference>
<sequence length="84" mass="9151">MFVKSDARSALALPGPRNRLTKWSQDLALPKESARHKTLLTTLPKRGSCAFFPSVGTATAAHIQSESRTCLPSSLSDRVFHIDA</sequence>
<evidence type="ECO:0000313" key="2">
    <source>
        <dbReference type="Proteomes" id="UP001147760"/>
    </source>
</evidence>